<keyword evidence="2" id="KW-0865">Zymogen</keyword>
<dbReference type="AlphaFoldDB" id="A0A6G1DVU3"/>
<dbReference type="GO" id="GO:0004190">
    <property type="term" value="F:aspartic-type endopeptidase activity"/>
    <property type="evidence" value="ECO:0007669"/>
    <property type="project" value="UniProtKB-KW"/>
</dbReference>
<gene>
    <name evidence="7" type="ORF">E2562_007662</name>
</gene>
<dbReference type="InterPro" id="IPR008138">
    <property type="entry name" value="SapB_2"/>
</dbReference>
<dbReference type="InterPro" id="IPR007856">
    <property type="entry name" value="SapB_1"/>
</dbReference>
<feature type="compositionally biased region" description="Low complexity" evidence="4">
    <location>
        <begin position="419"/>
        <end position="435"/>
    </location>
</feature>
<feature type="transmembrane region" description="Helical" evidence="5">
    <location>
        <begin position="489"/>
        <end position="522"/>
    </location>
</feature>
<feature type="domain" description="Saposin B-type" evidence="6">
    <location>
        <begin position="20"/>
        <end position="99"/>
    </location>
</feature>
<keyword evidence="1" id="KW-0645">Protease</keyword>
<evidence type="ECO:0000256" key="1">
    <source>
        <dbReference type="ARBA" id="ARBA00022750"/>
    </source>
</evidence>
<comment type="caution">
    <text evidence="7">The sequence shown here is derived from an EMBL/GenBank/DDBJ whole genome shotgun (WGS) entry which is preliminary data.</text>
</comment>
<evidence type="ECO:0000313" key="7">
    <source>
        <dbReference type="EMBL" id="KAF0916587.1"/>
    </source>
</evidence>
<dbReference type="InterPro" id="IPR011042">
    <property type="entry name" value="6-blade_b-propeller_TolB-like"/>
</dbReference>
<feature type="transmembrane region" description="Helical" evidence="5">
    <location>
        <begin position="190"/>
        <end position="209"/>
    </location>
</feature>
<dbReference type="SMART" id="SM00741">
    <property type="entry name" value="SapB"/>
    <property type="match status" value="2"/>
</dbReference>
<dbReference type="PANTHER" id="PTHR43596:SF1">
    <property type="entry name" value="ADP,ATP CARRIER PROTEIN"/>
    <property type="match status" value="1"/>
</dbReference>
<dbReference type="PANTHER" id="PTHR43596">
    <property type="entry name" value="ADP,ATP CARRIER PROTEIN"/>
    <property type="match status" value="1"/>
</dbReference>
<feature type="transmembrane region" description="Helical" evidence="5">
    <location>
        <begin position="254"/>
        <end position="275"/>
    </location>
</feature>
<dbReference type="Pfam" id="PF03489">
    <property type="entry name" value="SapB_2"/>
    <property type="match status" value="1"/>
</dbReference>
<feature type="transmembrane region" description="Helical" evidence="5">
    <location>
        <begin position="215"/>
        <end position="242"/>
    </location>
</feature>
<organism evidence="7 8">
    <name type="scientific">Oryza meyeriana var. granulata</name>
    <dbReference type="NCBI Taxonomy" id="110450"/>
    <lineage>
        <taxon>Eukaryota</taxon>
        <taxon>Viridiplantae</taxon>
        <taxon>Streptophyta</taxon>
        <taxon>Embryophyta</taxon>
        <taxon>Tracheophyta</taxon>
        <taxon>Spermatophyta</taxon>
        <taxon>Magnoliopsida</taxon>
        <taxon>Liliopsida</taxon>
        <taxon>Poales</taxon>
        <taxon>Poaceae</taxon>
        <taxon>BOP clade</taxon>
        <taxon>Oryzoideae</taxon>
        <taxon>Oryzeae</taxon>
        <taxon>Oryzinae</taxon>
        <taxon>Oryza</taxon>
        <taxon>Oryza meyeriana</taxon>
    </lineage>
</organism>
<dbReference type="InterPro" id="IPR008139">
    <property type="entry name" value="SaposinB_dom"/>
</dbReference>
<sequence length="692" mass="75500">MYKEQIASTKIPVTLLRSKHSSLCSACENITSEAINFLSEKQIQDKIMTILHDICSQTFSFEQKCLEILDSYATLVFAKVAEIKPDEFCKQYGLCRDTALLSAVKSESTCVFCHHIIDEIVSKLKDPDAEFEIIQLLLKECNKIEGHQQQCKRMVLQYAPLVLVNGEKFLQKNDVCAMIQACDAGKRRTFNLFSARKLILSAYFAVLPLRDEGAISLGLATLPGLFAGSLLLTLVAAPVASLAFSLPSIPKPRALVFIHKFFSLSLLIFFVLWFASTPGHSSSITQSSEDASNKPSGWRNHSWFYILVRISLFLWVSLLNLIAISSTWARVIDVMDSESGSRLFGFIGAGATLGQLFGSLFAATMAWLGPFLLLFSSLLMELAALSSKGICTDATHGSTELSSTVAERSQNTEADDEMSSLVTSPGSSSQVSQPQKAKPEIFVMFEGMVLPHMFIGMNHQFCITKVTIVATTISSPTARRRTFALINSFIAVFILAGQLTLTGHILTVAGVTVAICASPFIATSNMVALAVWPTWVAVAVTETIRKVTTYVLTRPGRELLFTVVSQDEKYKAKVCIDVVVQRLGDATAAGIYSLLFSSLEKKTSMVTLYALPHPPRARLWAVFLLLNLICFVPPSAARRPVKSSSTQLAFHVRLPDGVTAAESLASDSINHGPYTGVSDGRVLKWGGASKAG</sequence>
<evidence type="ECO:0000256" key="5">
    <source>
        <dbReference type="SAM" id="Phobius"/>
    </source>
</evidence>
<keyword evidence="8" id="KW-1185">Reference proteome</keyword>
<keyword evidence="5" id="KW-0812">Transmembrane</keyword>
<feature type="compositionally biased region" description="Polar residues" evidence="4">
    <location>
        <begin position="401"/>
        <end position="412"/>
    </location>
</feature>
<dbReference type="Gene3D" id="2.120.10.30">
    <property type="entry name" value="TolB, C-terminal domain"/>
    <property type="match status" value="1"/>
</dbReference>
<evidence type="ECO:0000256" key="4">
    <source>
        <dbReference type="SAM" id="MobiDB-lite"/>
    </source>
</evidence>
<name>A0A6G1DVU3_9ORYZ</name>
<dbReference type="EMBL" id="SPHZ02000005">
    <property type="protein sequence ID" value="KAF0916587.1"/>
    <property type="molecule type" value="Genomic_DNA"/>
</dbReference>
<dbReference type="OrthoDB" id="543971at2759"/>
<dbReference type="InterPro" id="IPR011001">
    <property type="entry name" value="Saposin-like"/>
</dbReference>
<evidence type="ECO:0000256" key="2">
    <source>
        <dbReference type="ARBA" id="ARBA00023145"/>
    </source>
</evidence>
<protein>
    <recommendedName>
        <fullName evidence="6">Saposin B-type domain-containing protein</fullName>
    </recommendedName>
</protein>
<keyword evidence="5" id="KW-0472">Membrane</keyword>
<evidence type="ECO:0000259" key="6">
    <source>
        <dbReference type="PROSITE" id="PS50015"/>
    </source>
</evidence>
<keyword evidence="1" id="KW-0378">Hydrolase</keyword>
<feature type="domain" description="Saposin B-type" evidence="6">
    <location>
        <begin position="106"/>
        <end position="186"/>
    </location>
</feature>
<keyword evidence="3" id="KW-1015">Disulfide bond</keyword>
<keyword evidence="1" id="KW-0064">Aspartyl protease</keyword>
<dbReference type="SUPFAM" id="SSF47862">
    <property type="entry name" value="Saposin"/>
    <property type="match status" value="2"/>
</dbReference>
<evidence type="ECO:0000313" key="8">
    <source>
        <dbReference type="Proteomes" id="UP000479710"/>
    </source>
</evidence>
<feature type="transmembrane region" description="Helical" evidence="5">
    <location>
        <begin position="303"/>
        <end position="322"/>
    </location>
</feature>
<dbReference type="Proteomes" id="UP000479710">
    <property type="component" value="Unassembled WGS sequence"/>
</dbReference>
<keyword evidence="5" id="KW-1133">Transmembrane helix</keyword>
<feature type="transmembrane region" description="Helical" evidence="5">
    <location>
        <begin position="343"/>
        <end position="361"/>
    </location>
</feature>
<reference evidence="7 8" key="1">
    <citation type="submission" date="2019-11" db="EMBL/GenBank/DDBJ databases">
        <title>Whole genome sequence of Oryza granulata.</title>
        <authorList>
            <person name="Li W."/>
        </authorList>
    </citation>
    <scope>NUCLEOTIDE SEQUENCE [LARGE SCALE GENOMIC DNA]</scope>
    <source>
        <strain evidence="8">cv. Menghai</strain>
        <tissue evidence="7">Leaf</tissue>
    </source>
</reference>
<accession>A0A6G1DVU3</accession>
<dbReference type="GO" id="GO:0006629">
    <property type="term" value="P:lipid metabolic process"/>
    <property type="evidence" value="ECO:0007669"/>
    <property type="project" value="InterPro"/>
</dbReference>
<proteinExistence type="predicted"/>
<evidence type="ECO:0000256" key="3">
    <source>
        <dbReference type="ARBA" id="ARBA00023157"/>
    </source>
</evidence>
<feature type="region of interest" description="Disordered" evidence="4">
    <location>
        <begin position="401"/>
        <end position="435"/>
    </location>
</feature>
<dbReference type="Gene3D" id="1.10.225.10">
    <property type="entry name" value="Saposin-like"/>
    <property type="match status" value="2"/>
</dbReference>
<dbReference type="Pfam" id="PF05184">
    <property type="entry name" value="SapB_1"/>
    <property type="match status" value="2"/>
</dbReference>
<dbReference type="PROSITE" id="PS50015">
    <property type="entry name" value="SAP_B"/>
    <property type="match status" value="2"/>
</dbReference>